<dbReference type="STRING" id="1177179.A11A3_02332"/>
<dbReference type="SUPFAM" id="SSF55874">
    <property type="entry name" value="ATPase domain of HSP90 chaperone/DNA topoisomerase II/histidine kinase"/>
    <property type="match status" value="1"/>
</dbReference>
<keyword evidence="19" id="KW-1185">Reference proteome</keyword>
<keyword evidence="7 18" id="KW-0418">Kinase</keyword>
<gene>
    <name evidence="18" type="ORF">A11A3_02332</name>
</gene>
<dbReference type="EC" id="2.7.13.3" evidence="3"/>
<keyword evidence="5" id="KW-0808">Transferase</keyword>
<evidence type="ECO:0000256" key="14">
    <source>
        <dbReference type="SAM" id="Phobius"/>
    </source>
</evidence>
<keyword evidence="13" id="KW-0175">Coiled coil</keyword>
<feature type="coiled-coil region" evidence="13">
    <location>
        <begin position="221"/>
        <end position="259"/>
    </location>
</feature>
<dbReference type="Pfam" id="PF02518">
    <property type="entry name" value="HATPase_c"/>
    <property type="match status" value="1"/>
</dbReference>
<dbReference type="SMART" id="SM00387">
    <property type="entry name" value="HATPase_c"/>
    <property type="match status" value="1"/>
</dbReference>
<evidence type="ECO:0000256" key="1">
    <source>
        <dbReference type="ARBA" id="ARBA00000085"/>
    </source>
</evidence>
<dbReference type="Gene3D" id="3.40.50.2300">
    <property type="match status" value="1"/>
</dbReference>
<dbReference type="PRINTS" id="PR00344">
    <property type="entry name" value="BCTRLSENSOR"/>
</dbReference>
<evidence type="ECO:0000259" key="15">
    <source>
        <dbReference type="PROSITE" id="PS50109"/>
    </source>
</evidence>
<feature type="modified residue" description="4-aspartylphosphate" evidence="12">
    <location>
        <position position="564"/>
    </location>
</feature>
<dbReference type="Gene3D" id="6.10.340.10">
    <property type="match status" value="1"/>
</dbReference>
<dbReference type="SMART" id="SM00388">
    <property type="entry name" value="HisKA"/>
    <property type="match status" value="1"/>
</dbReference>
<keyword evidence="6" id="KW-0547">Nucleotide-binding</keyword>
<feature type="transmembrane region" description="Helical" evidence="14">
    <location>
        <begin position="12"/>
        <end position="32"/>
    </location>
</feature>
<dbReference type="GO" id="GO:0016020">
    <property type="term" value="C:membrane"/>
    <property type="evidence" value="ECO:0007669"/>
    <property type="project" value="UniProtKB-SubCell"/>
</dbReference>
<feature type="domain" description="Response regulatory" evidence="16">
    <location>
        <begin position="515"/>
        <end position="634"/>
    </location>
</feature>
<evidence type="ECO:0000256" key="5">
    <source>
        <dbReference type="ARBA" id="ARBA00022679"/>
    </source>
</evidence>
<evidence type="ECO:0000259" key="16">
    <source>
        <dbReference type="PROSITE" id="PS50110"/>
    </source>
</evidence>
<keyword evidence="14" id="KW-0812">Transmembrane</keyword>
<evidence type="ECO:0000256" key="9">
    <source>
        <dbReference type="ARBA" id="ARBA00023012"/>
    </source>
</evidence>
<feature type="domain" description="Histidine kinase" evidence="15">
    <location>
        <begin position="269"/>
        <end position="491"/>
    </location>
</feature>
<dbReference type="SUPFAM" id="SSF47384">
    <property type="entry name" value="Homodimeric domain of signal transducing histidine kinase"/>
    <property type="match status" value="1"/>
</dbReference>
<dbReference type="PROSITE" id="PS50109">
    <property type="entry name" value="HIS_KIN"/>
    <property type="match status" value="1"/>
</dbReference>
<dbReference type="InterPro" id="IPR011006">
    <property type="entry name" value="CheY-like_superfamily"/>
</dbReference>
<comment type="subcellular location">
    <subcellularLocation>
        <location evidence="2">Membrane</location>
    </subcellularLocation>
</comment>
<dbReference type="SUPFAM" id="SSF52172">
    <property type="entry name" value="CheY-like"/>
    <property type="match status" value="1"/>
</dbReference>
<dbReference type="AlphaFoldDB" id="L0WG26"/>
<evidence type="ECO:0000256" key="13">
    <source>
        <dbReference type="SAM" id="Coils"/>
    </source>
</evidence>
<evidence type="ECO:0000313" key="19">
    <source>
        <dbReference type="Proteomes" id="UP000010164"/>
    </source>
</evidence>
<dbReference type="PROSITE" id="PS50885">
    <property type="entry name" value="HAMP"/>
    <property type="match status" value="1"/>
</dbReference>
<evidence type="ECO:0000256" key="11">
    <source>
        <dbReference type="ARBA" id="ARBA00068150"/>
    </source>
</evidence>
<dbReference type="FunFam" id="3.30.565.10:FF:000010">
    <property type="entry name" value="Sensor histidine kinase RcsC"/>
    <property type="match status" value="1"/>
</dbReference>
<evidence type="ECO:0000259" key="17">
    <source>
        <dbReference type="PROSITE" id="PS50885"/>
    </source>
</evidence>
<dbReference type="EMBL" id="AMRJ01000002">
    <property type="protein sequence ID" value="EKF75669.1"/>
    <property type="molecule type" value="Genomic_DNA"/>
</dbReference>
<keyword evidence="14" id="KW-0472">Membrane</keyword>
<evidence type="ECO:0000256" key="3">
    <source>
        <dbReference type="ARBA" id="ARBA00012438"/>
    </source>
</evidence>
<dbReference type="CDD" id="cd17546">
    <property type="entry name" value="REC_hyHK_CKI1_RcsC-like"/>
    <property type="match status" value="1"/>
</dbReference>
<dbReference type="PATRIC" id="fig|1177179.3.peg.461"/>
<evidence type="ECO:0000256" key="12">
    <source>
        <dbReference type="PROSITE-ProRule" id="PRU00169"/>
    </source>
</evidence>
<dbReference type="InterPro" id="IPR036890">
    <property type="entry name" value="HATPase_C_sf"/>
</dbReference>
<organism evidence="18 19">
    <name type="scientific">Alcanivorax hongdengensis A-11-3</name>
    <dbReference type="NCBI Taxonomy" id="1177179"/>
    <lineage>
        <taxon>Bacteria</taxon>
        <taxon>Pseudomonadati</taxon>
        <taxon>Pseudomonadota</taxon>
        <taxon>Gammaproteobacteria</taxon>
        <taxon>Oceanospirillales</taxon>
        <taxon>Alcanivoracaceae</taxon>
        <taxon>Alcanivorax</taxon>
    </lineage>
</organism>
<keyword evidence="9" id="KW-0902">Two-component regulatory system</keyword>
<sequence length="643" mass="70853">MTGGKGIRQQLQILGVVPALIMLGLLLVALTWQRFEDADRDLHELGSFLAQQIASASEYGVLAGNYTDLRRQARLAMQQADLRYVEFRDENGQVLLYEGRNGHSEAADEGDTEVLEFHSGIYRQPAVVEDVADSSVGNQEEPDRIGEVVLGMSSTRLLARQKEIILASLIPALLSVVLGLWIAHYLAGQISAPLSSLSRLVRILRGGDFHVRGSRPLAGEMAELQDDINELASTLESSRRDQQNALRELREAHSQAQSASQAKSEFLAMMSHELRTPMNGVLGMLQLLETTELNSEQQEYALAALESTGHLLDVINDILDFSRIEAGRMDMDPVFFAPLSLLNNCVSTFRYLAENKGLYLRLEGEQALQGLVVRTDPTRLRQILSNLISNAVKFTQQGGITLQVTAEPQSNQRLSLQIEVRDTGIGIAEDKQARLFEAFSQLDSSTSRRYGGTGLGLAIARRLADMLGGTLTLSSEPGQGSTFQLSLYLPFRQDAGERGRELATEESGETALQGRVLLVEDNPVNCLVAKRMLEQLGLTVVVAHDGEEALTIAREQHIDCILMDVQMPVMDGLEATRELRRWERMHGKPSVPIVALTANAMSDERDRCLAAGMNGHLTKPFRRQGLIRVLDPYLRAAPSPPGR</sequence>
<dbReference type="RefSeq" id="WP_008927653.1">
    <property type="nucleotide sequence ID" value="NZ_AMRJ01000002.1"/>
</dbReference>
<dbReference type="Gene3D" id="1.10.287.130">
    <property type="match status" value="1"/>
</dbReference>
<evidence type="ECO:0000256" key="8">
    <source>
        <dbReference type="ARBA" id="ARBA00022840"/>
    </source>
</evidence>
<comment type="catalytic activity">
    <reaction evidence="1">
        <text>ATP + protein L-histidine = ADP + protein N-phospho-L-histidine.</text>
        <dbReference type="EC" id="2.7.13.3"/>
    </reaction>
</comment>
<dbReference type="InterPro" id="IPR001789">
    <property type="entry name" value="Sig_transdc_resp-reg_receiver"/>
</dbReference>
<evidence type="ECO:0000313" key="18">
    <source>
        <dbReference type="EMBL" id="EKF75669.1"/>
    </source>
</evidence>
<dbReference type="InterPro" id="IPR003661">
    <property type="entry name" value="HisK_dim/P_dom"/>
</dbReference>
<evidence type="ECO:0000256" key="4">
    <source>
        <dbReference type="ARBA" id="ARBA00022553"/>
    </source>
</evidence>
<evidence type="ECO:0000256" key="10">
    <source>
        <dbReference type="ARBA" id="ARBA00064003"/>
    </source>
</evidence>
<dbReference type="GO" id="GO:0005524">
    <property type="term" value="F:ATP binding"/>
    <property type="evidence" value="ECO:0007669"/>
    <property type="project" value="UniProtKB-KW"/>
</dbReference>
<reference evidence="18 19" key="1">
    <citation type="journal article" date="2012" name="J. Bacteriol.">
        <title>Genome Sequence of the Alkane-Degrading Bacterium Alcanivorax hongdengensis Type Strain A-11-3.</title>
        <authorList>
            <person name="Lai Q."/>
            <person name="Shao Z."/>
        </authorList>
    </citation>
    <scope>NUCLEOTIDE SEQUENCE [LARGE SCALE GENOMIC DNA]</scope>
    <source>
        <strain evidence="18 19">A-11-3</strain>
    </source>
</reference>
<accession>L0WG26</accession>
<dbReference type="FunFam" id="1.10.287.130:FF:000002">
    <property type="entry name" value="Two-component osmosensing histidine kinase"/>
    <property type="match status" value="1"/>
</dbReference>
<dbReference type="Pfam" id="PF00512">
    <property type="entry name" value="HisKA"/>
    <property type="match status" value="1"/>
</dbReference>
<evidence type="ECO:0000256" key="2">
    <source>
        <dbReference type="ARBA" id="ARBA00004370"/>
    </source>
</evidence>
<dbReference type="InterPro" id="IPR005467">
    <property type="entry name" value="His_kinase_dom"/>
</dbReference>
<dbReference type="Pfam" id="PF00072">
    <property type="entry name" value="Response_reg"/>
    <property type="match status" value="1"/>
</dbReference>
<dbReference type="SMART" id="SM00448">
    <property type="entry name" value="REC"/>
    <property type="match status" value="1"/>
</dbReference>
<comment type="caution">
    <text evidence="18">The sequence shown here is derived from an EMBL/GenBank/DDBJ whole genome shotgun (WGS) entry which is preliminary data.</text>
</comment>
<dbReference type="Gene3D" id="3.30.565.10">
    <property type="entry name" value="Histidine kinase-like ATPase, C-terminal domain"/>
    <property type="match status" value="1"/>
</dbReference>
<dbReference type="OrthoDB" id="9797243at2"/>
<dbReference type="InterPro" id="IPR004358">
    <property type="entry name" value="Sig_transdc_His_kin-like_C"/>
</dbReference>
<dbReference type="CDD" id="cd16922">
    <property type="entry name" value="HATPase_EvgS-ArcB-TorS-like"/>
    <property type="match status" value="1"/>
</dbReference>
<feature type="transmembrane region" description="Helical" evidence="14">
    <location>
        <begin position="164"/>
        <end position="187"/>
    </location>
</feature>
<proteinExistence type="predicted"/>
<dbReference type="CDD" id="cd00082">
    <property type="entry name" value="HisKA"/>
    <property type="match status" value="1"/>
</dbReference>
<dbReference type="GO" id="GO:0000155">
    <property type="term" value="F:phosphorelay sensor kinase activity"/>
    <property type="evidence" value="ECO:0007669"/>
    <property type="project" value="InterPro"/>
</dbReference>
<keyword evidence="8" id="KW-0067">ATP-binding</keyword>
<name>L0WG26_9GAMM</name>
<dbReference type="Proteomes" id="UP000010164">
    <property type="component" value="Unassembled WGS sequence"/>
</dbReference>
<keyword evidence="14" id="KW-1133">Transmembrane helix</keyword>
<feature type="domain" description="HAMP" evidence="17">
    <location>
        <begin position="188"/>
        <end position="240"/>
    </location>
</feature>
<evidence type="ECO:0000256" key="6">
    <source>
        <dbReference type="ARBA" id="ARBA00022741"/>
    </source>
</evidence>
<dbReference type="InterPro" id="IPR003660">
    <property type="entry name" value="HAMP_dom"/>
</dbReference>
<dbReference type="PROSITE" id="PS50110">
    <property type="entry name" value="RESPONSE_REGULATORY"/>
    <property type="match status" value="1"/>
</dbReference>
<dbReference type="PANTHER" id="PTHR45339:SF1">
    <property type="entry name" value="HYBRID SIGNAL TRANSDUCTION HISTIDINE KINASE J"/>
    <property type="match status" value="1"/>
</dbReference>
<comment type="subunit">
    <text evidence="10">At low DSF concentrations, interacts with RpfF.</text>
</comment>
<dbReference type="PANTHER" id="PTHR45339">
    <property type="entry name" value="HYBRID SIGNAL TRANSDUCTION HISTIDINE KINASE J"/>
    <property type="match status" value="1"/>
</dbReference>
<evidence type="ECO:0000256" key="7">
    <source>
        <dbReference type="ARBA" id="ARBA00022777"/>
    </source>
</evidence>
<protein>
    <recommendedName>
        <fullName evidence="11">Sensory/regulatory protein RpfC</fullName>
        <ecNumber evidence="3">2.7.13.3</ecNumber>
    </recommendedName>
</protein>
<dbReference type="eggNOG" id="COG5002">
    <property type="taxonomic scope" value="Bacteria"/>
</dbReference>
<dbReference type="InterPro" id="IPR036097">
    <property type="entry name" value="HisK_dim/P_sf"/>
</dbReference>
<keyword evidence="4 12" id="KW-0597">Phosphoprotein</keyword>
<dbReference type="InterPro" id="IPR003594">
    <property type="entry name" value="HATPase_dom"/>
</dbReference>